<sequence length="144" mass="15151">MGVLYGYFAAADDDDAVRAVVRDDGETSGTGYDQLVVKGMDPVVNLAPAEALLTGRSDAQSGALVGMLGDGEVVVVTVADAFRDALAAADPASFSEIATAWSNDEDAFLDPVDPDDLHDFLDELSGLAARAVDHRARLYCWICP</sequence>
<dbReference type="OrthoDB" id="4232083at2"/>
<keyword evidence="2" id="KW-1185">Reference proteome</keyword>
<dbReference type="Proteomes" id="UP000274601">
    <property type="component" value="Unassembled WGS sequence"/>
</dbReference>
<dbReference type="RefSeq" id="WP_121433019.1">
    <property type="nucleotide sequence ID" value="NZ_RBWU01000001.1"/>
</dbReference>
<evidence type="ECO:0000313" key="1">
    <source>
        <dbReference type="EMBL" id="RKS79514.1"/>
    </source>
</evidence>
<name>A0A495QZY0_9ACTN</name>
<dbReference type="EMBL" id="RBWU01000001">
    <property type="protein sequence ID" value="RKS79514.1"/>
    <property type="molecule type" value="Genomic_DNA"/>
</dbReference>
<accession>A0A495QZY0</accession>
<protein>
    <recommendedName>
        <fullName evidence="3">DUF1877 family protein</fullName>
    </recommendedName>
</protein>
<comment type="caution">
    <text evidence="1">The sequence shown here is derived from an EMBL/GenBank/DDBJ whole genome shotgun (WGS) entry which is preliminary data.</text>
</comment>
<dbReference type="AlphaFoldDB" id="A0A495QZY0"/>
<gene>
    <name evidence="1" type="ORF">BZB76_0985</name>
</gene>
<evidence type="ECO:0008006" key="3">
    <source>
        <dbReference type="Google" id="ProtNLM"/>
    </source>
</evidence>
<organism evidence="1 2">
    <name type="scientific">Actinomadura pelletieri DSM 43383</name>
    <dbReference type="NCBI Taxonomy" id="1120940"/>
    <lineage>
        <taxon>Bacteria</taxon>
        <taxon>Bacillati</taxon>
        <taxon>Actinomycetota</taxon>
        <taxon>Actinomycetes</taxon>
        <taxon>Streptosporangiales</taxon>
        <taxon>Thermomonosporaceae</taxon>
        <taxon>Actinomadura</taxon>
    </lineage>
</organism>
<evidence type="ECO:0000313" key="2">
    <source>
        <dbReference type="Proteomes" id="UP000274601"/>
    </source>
</evidence>
<reference evidence="1 2" key="1">
    <citation type="submission" date="2018-10" db="EMBL/GenBank/DDBJ databases">
        <title>Genomic Encyclopedia of Archaeal and Bacterial Type Strains, Phase II (KMG-II): from individual species to whole genera.</title>
        <authorList>
            <person name="Goeker M."/>
        </authorList>
    </citation>
    <scope>NUCLEOTIDE SEQUENCE [LARGE SCALE GENOMIC DNA]</scope>
    <source>
        <strain evidence="1 2">DSM 43383</strain>
    </source>
</reference>
<proteinExistence type="predicted"/>